<organism evidence="1 2">
    <name type="scientific">Escherichia coli</name>
    <dbReference type="NCBI Taxonomy" id="562"/>
    <lineage>
        <taxon>Bacteria</taxon>
        <taxon>Pseudomonadati</taxon>
        <taxon>Pseudomonadota</taxon>
        <taxon>Gammaproteobacteria</taxon>
        <taxon>Enterobacterales</taxon>
        <taxon>Enterobacteriaceae</taxon>
        <taxon>Escherichia</taxon>
    </lineage>
</organism>
<proteinExistence type="predicted"/>
<accession>A0A377CUC3</accession>
<dbReference type="AlphaFoldDB" id="A0A377CUC3"/>
<sequence length="104" mass="11864">MTLAKRDWDMIIQELYKDAWLLPESIIDGYIRSDDSSIRQVGAGGQLTYNQAMQLANDSSNNVVTSLAFKLAEMKHHGQLLRMTPQESDKVQPIYTKNSRMTMI</sequence>
<reference evidence="1 2" key="1">
    <citation type="submission" date="2018-06" db="EMBL/GenBank/DDBJ databases">
        <authorList>
            <consortium name="Pathogen Informatics"/>
            <person name="Doyle S."/>
        </authorList>
    </citation>
    <scope>NUCLEOTIDE SEQUENCE [LARGE SCALE GENOMIC DNA]</scope>
    <source>
        <strain evidence="1 2">NCTC9962</strain>
    </source>
</reference>
<evidence type="ECO:0000313" key="1">
    <source>
        <dbReference type="EMBL" id="STM07606.1"/>
    </source>
</evidence>
<protein>
    <submittedName>
        <fullName evidence="1">Protein involved in detoxification of methylglyoxal</fullName>
    </submittedName>
</protein>
<dbReference type="Proteomes" id="UP000254052">
    <property type="component" value="Unassembled WGS sequence"/>
</dbReference>
<gene>
    <name evidence="1" type="primary">ydbD_3</name>
    <name evidence="1" type="ORF">NCTC9962_05224</name>
</gene>
<evidence type="ECO:0000313" key="2">
    <source>
        <dbReference type="Proteomes" id="UP000254052"/>
    </source>
</evidence>
<dbReference type="EMBL" id="UGED01000010">
    <property type="protein sequence ID" value="STM07606.1"/>
    <property type="molecule type" value="Genomic_DNA"/>
</dbReference>
<name>A0A377CUC3_ECOLX</name>